<proteinExistence type="inferred from homology"/>
<dbReference type="Pfam" id="PF01915">
    <property type="entry name" value="Glyco_hydro_3_C"/>
    <property type="match status" value="1"/>
</dbReference>
<feature type="domain" description="SLH" evidence="8">
    <location>
        <begin position="818"/>
        <end position="877"/>
    </location>
</feature>
<dbReference type="Gene3D" id="3.40.50.1700">
    <property type="entry name" value="Glycoside hydrolase family 3 C-terminal domain"/>
    <property type="match status" value="1"/>
</dbReference>
<dbReference type="InterPro" id="IPR001119">
    <property type="entry name" value="SLH_dom"/>
</dbReference>
<dbReference type="InterPro" id="IPR001764">
    <property type="entry name" value="Glyco_hydro_3_N"/>
</dbReference>
<dbReference type="EC" id="3.2.1.21" evidence="3"/>
<evidence type="ECO:0000259" key="8">
    <source>
        <dbReference type="PROSITE" id="PS51272"/>
    </source>
</evidence>
<keyword evidence="5" id="KW-0378">Hydrolase</keyword>
<dbReference type="InterPro" id="IPR036962">
    <property type="entry name" value="Glyco_hydro_3_N_sf"/>
</dbReference>
<keyword evidence="4 7" id="KW-0732">Signal</keyword>
<evidence type="ECO:0000256" key="4">
    <source>
        <dbReference type="ARBA" id="ARBA00022729"/>
    </source>
</evidence>
<protein>
    <recommendedName>
        <fullName evidence="3">beta-glucosidase</fullName>
        <ecNumber evidence="3">3.2.1.21</ecNumber>
    </recommendedName>
</protein>
<keyword evidence="6" id="KW-0326">Glycosidase</keyword>
<evidence type="ECO:0000256" key="1">
    <source>
        <dbReference type="ARBA" id="ARBA00000448"/>
    </source>
</evidence>
<evidence type="ECO:0000313" key="10">
    <source>
        <dbReference type="Proteomes" id="UP000245166"/>
    </source>
</evidence>
<dbReference type="OrthoDB" id="3187421at2"/>
<reference evidence="9 10" key="1">
    <citation type="submission" date="2018-03" db="EMBL/GenBank/DDBJ databases">
        <title>Genome assembly of novel Miniimonas species PCH200.</title>
        <authorList>
            <person name="Thakur V."/>
            <person name="Kumar V."/>
            <person name="Singh D."/>
        </authorList>
    </citation>
    <scope>NUCLEOTIDE SEQUENCE [LARGE SCALE GENOMIC DNA]</scope>
    <source>
        <strain evidence="9 10">PCH200</strain>
    </source>
</reference>
<keyword evidence="10" id="KW-1185">Reference proteome</keyword>
<dbReference type="Proteomes" id="UP000245166">
    <property type="component" value="Unassembled WGS sequence"/>
</dbReference>
<dbReference type="GO" id="GO:0008422">
    <property type="term" value="F:beta-glucosidase activity"/>
    <property type="evidence" value="ECO:0007669"/>
    <property type="project" value="UniProtKB-EC"/>
</dbReference>
<gene>
    <name evidence="9" type="ORF">C8046_15925</name>
</gene>
<dbReference type="GO" id="GO:0009251">
    <property type="term" value="P:glucan catabolic process"/>
    <property type="evidence" value="ECO:0007669"/>
    <property type="project" value="TreeGrafter"/>
</dbReference>
<dbReference type="AlphaFoldDB" id="A0A2U1ZY53"/>
<dbReference type="InterPro" id="IPR051915">
    <property type="entry name" value="Cellulose_Degrad_GH3"/>
</dbReference>
<dbReference type="PROSITE" id="PS51272">
    <property type="entry name" value="SLH"/>
    <property type="match status" value="3"/>
</dbReference>
<feature type="domain" description="SLH" evidence="8">
    <location>
        <begin position="755"/>
        <end position="817"/>
    </location>
</feature>
<dbReference type="RefSeq" id="WP_109230290.1">
    <property type="nucleotide sequence ID" value="NZ_PYHR01000002.1"/>
</dbReference>
<evidence type="ECO:0000256" key="6">
    <source>
        <dbReference type="ARBA" id="ARBA00023295"/>
    </source>
</evidence>
<dbReference type="InterPro" id="IPR017853">
    <property type="entry name" value="GH"/>
</dbReference>
<accession>A0A2U1ZY53</accession>
<dbReference type="PANTHER" id="PTHR30620:SF16">
    <property type="entry name" value="LYSOSOMAL BETA GLUCOSIDASE"/>
    <property type="match status" value="1"/>
</dbReference>
<comment type="similarity">
    <text evidence="2">Belongs to the glycosyl hydrolase 3 family.</text>
</comment>
<evidence type="ECO:0000256" key="5">
    <source>
        <dbReference type="ARBA" id="ARBA00022801"/>
    </source>
</evidence>
<dbReference type="Pfam" id="PF00933">
    <property type="entry name" value="Glyco_hydro_3"/>
    <property type="match status" value="1"/>
</dbReference>
<dbReference type="EMBL" id="PYHR01000002">
    <property type="protein sequence ID" value="PWD51909.1"/>
    <property type="molecule type" value="Genomic_DNA"/>
</dbReference>
<evidence type="ECO:0000313" key="9">
    <source>
        <dbReference type="EMBL" id="PWD51909.1"/>
    </source>
</evidence>
<name>A0A2U1ZY53_9MICO</name>
<organism evidence="9 10">
    <name type="scientific">Serinibacter arcticus</name>
    <dbReference type="NCBI Taxonomy" id="1655435"/>
    <lineage>
        <taxon>Bacteria</taxon>
        <taxon>Bacillati</taxon>
        <taxon>Actinomycetota</taxon>
        <taxon>Actinomycetes</taxon>
        <taxon>Micrococcales</taxon>
        <taxon>Beutenbergiaceae</taxon>
        <taxon>Serinibacter</taxon>
    </lineage>
</organism>
<dbReference type="SUPFAM" id="SSF51445">
    <property type="entry name" value="(Trans)glycosidases"/>
    <property type="match status" value="1"/>
</dbReference>
<dbReference type="SUPFAM" id="SSF52279">
    <property type="entry name" value="Beta-D-glucan exohydrolase, C-terminal domain"/>
    <property type="match status" value="1"/>
</dbReference>
<dbReference type="PRINTS" id="PR00133">
    <property type="entry name" value="GLHYDRLASE3"/>
</dbReference>
<dbReference type="InterPro" id="IPR002772">
    <property type="entry name" value="Glyco_hydro_3_C"/>
</dbReference>
<dbReference type="InterPro" id="IPR036881">
    <property type="entry name" value="Glyco_hydro_3_C_sf"/>
</dbReference>
<evidence type="ECO:0000256" key="2">
    <source>
        <dbReference type="ARBA" id="ARBA00005336"/>
    </source>
</evidence>
<dbReference type="Gene3D" id="3.20.20.300">
    <property type="entry name" value="Glycoside hydrolase, family 3, N-terminal domain"/>
    <property type="match status" value="1"/>
</dbReference>
<sequence length="877" mass="93419">MDSSTRKILTSRRLGALAAVAVALPLAASVPAAVAAPAPAVEQPELGSRSGEILTVDGLQFRDLDHSGDLTPYEDWRLTDKERAADLVSRLTLAEKAGLLMHASLTSPSSAPDTYALEDGVGPFGPSVGFKTMLQQRHISTYISRMSPETSQLADQHNLLQELAEAEDWGIPVLISTDPRSGFTDSFGVSVTSGSFTQFPDAIGMGGLDDVEATEAMAEIIREEYVAVGIREALSPQADIATEPRWTRANGTFGSEGVSAGEHVGAYVRGLQGSDTELASDGVATVVKHWVGYGAQANGYDSHYSYGRYATFPGNNFDEHVVAYEKAFEAGAAGIMPTYSILQNLELEGTLLEQVGAGFNSYLLQDLLREDYGFDGVVTSDWAITETCGPVSCTNNRPPTPFYIVSDGFGTPWGMDSATVTERYAKAINAGTDVIGGADQPVNIVNAVTSGLLSEERVSEAAERVVEQKFLLGLFENPYVDAVEATAVVGSPEHRAVALDIQERSTTLLTNSEDLLPLSGTAGATAYLYGISPEAATAAGFVPVTDPAEADYAFVRLTDPAGNWRGGEAALVADPDNYYNLDYNGTEPAHQALLAAHDAGAVTIALPQLSRSLILGDVVEHSSAVLAHYGASDEALLNVIVGDAEPEGTLPFELPSSMADVAAQASDLPNDTADPLFTYRHGLSYDAPAFTDVPRGSQFFQEIAWLVNEGIATGWAESDGTATFRPLTPVARDAMAAFLYRAADVEGYTAPAVSPFVDVSTSNQFYTEIAWLHEAGISTGWENADGTRSFRPLEPIARDAIAAFLYRYAAGSGYQAPSTSPFTDVALSDRYYTEIAWLYESGIATGWQGNDGSSTFQPLSSVKRDAMAAFLFRLQQL</sequence>
<comment type="caution">
    <text evidence="9">The sequence shown here is derived from an EMBL/GenBank/DDBJ whole genome shotgun (WGS) entry which is preliminary data.</text>
</comment>
<comment type="catalytic activity">
    <reaction evidence="1">
        <text>Hydrolysis of terminal, non-reducing beta-D-glucosyl residues with release of beta-D-glucose.</text>
        <dbReference type="EC" id="3.2.1.21"/>
    </reaction>
</comment>
<feature type="domain" description="SLH" evidence="8">
    <location>
        <begin position="686"/>
        <end position="753"/>
    </location>
</feature>
<dbReference type="PANTHER" id="PTHR30620">
    <property type="entry name" value="PERIPLASMIC BETA-GLUCOSIDASE-RELATED"/>
    <property type="match status" value="1"/>
</dbReference>
<evidence type="ECO:0000256" key="3">
    <source>
        <dbReference type="ARBA" id="ARBA00012744"/>
    </source>
</evidence>
<dbReference type="Pfam" id="PF00395">
    <property type="entry name" value="SLH"/>
    <property type="match status" value="1"/>
</dbReference>
<evidence type="ECO:0000256" key="7">
    <source>
        <dbReference type="SAM" id="SignalP"/>
    </source>
</evidence>
<feature type="chain" id="PRO_5015521190" description="beta-glucosidase" evidence="7">
    <location>
        <begin position="36"/>
        <end position="877"/>
    </location>
</feature>
<feature type="signal peptide" evidence="7">
    <location>
        <begin position="1"/>
        <end position="35"/>
    </location>
</feature>